<evidence type="ECO:0000256" key="15">
    <source>
        <dbReference type="ARBA" id="ARBA00023134"/>
    </source>
</evidence>
<keyword evidence="13 18" id="KW-0418">Kinase</keyword>
<organism evidence="18 19">
    <name type="scientific">Neobacillus pocheonensis</name>
    <dbReference type="NCBI Taxonomy" id="363869"/>
    <lineage>
        <taxon>Bacteria</taxon>
        <taxon>Bacillati</taxon>
        <taxon>Bacillota</taxon>
        <taxon>Bacilli</taxon>
        <taxon>Bacillales</taxon>
        <taxon>Bacillaceae</taxon>
        <taxon>Neobacillus</taxon>
    </lineage>
</organism>
<proteinExistence type="inferred from homology"/>
<evidence type="ECO:0000256" key="5">
    <source>
        <dbReference type="ARBA" id="ARBA00004692"/>
    </source>
</evidence>
<protein>
    <recommendedName>
        <fullName evidence="16">Adenosylcobinamide kinase</fullName>
        <ecNumber evidence="8">2.7.1.156</ecNumber>
        <ecNumber evidence="9">2.7.7.62</ecNumber>
    </recommendedName>
    <alternativeName>
        <fullName evidence="17">Adenosylcobinamide-phosphate guanylyltransferase</fullName>
    </alternativeName>
</protein>
<dbReference type="EC" id="2.7.7.62" evidence="9"/>
<dbReference type="InterPro" id="IPR027417">
    <property type="entry name" value="P-loop_NTPase"/>
</dbReference>
<comment type="similarity">
    <text evidence="7">Belongs to the CobU/CobP family.</text>
</comment>
<evidence type="ECO:0000256" key="3">
    <source>
        <dbReference type="ARBA" id="ARBA00001522"/>
    </source>
</evidence>
<evidence type="ECO:0000313" key="18">
    <source>
        <dbReference type="EMBL" id="MCM2532701.1"/>
    </source>
</evidence>
<evidence type="ECO:0000256" key="6">
    <source>
        <dbReference type="ARBA" id="ARBA00005159"/>
    </source>
</evidence>
<dbReference type="NCBIfam" id="NF004469">
    <property type="entry name" value="PRK05800.1"/>
    <property type="match status" value="1"/>
</dbReference>
<comment type="pathway">
    <text evidence="6">Cofactor biosynthesis; adenosylcobalamin biosynthesis; adenosylcobalamin from cob(II)yrinate a,c-diamide: step 5/7.</text>
</comment>
<name>A0ABT0W8P4_9BACI</name>
<comment type="function">
    <text evidence="4">Catalyzes ATP-dependent phosphorylation of adenosylcobinamide and addition of GMP to adenosylcobinamide phosphate.</text>
</comment>
<dbReference type="PIRSF" id="PIRSF006135">
    <property type="entry name" value="CobU"/>
    <property type="match status" value="1"/>
</dbReference>
<reference evidence="18 19" key="1">
    <citation type="submission" date="2022-06" db="EMBL/GenBank/DDBJ databases">
        <authorList>
            <person name="Jeon C.O."/>
        </authorList>
    </citation>
    <scope>NUCLEOTIDE SEQUENCE [LARGE SCALE GENOMIC DNA]</scope>
    <source>
        <strain evidence="18 19">KCTC 13943</strain>
    </source>
</reference>
<comment type="caution">
    <text evidence="18">The sequence shown here is derived from an EMBL/GenBank/DDBJ whole genome shotgun (WGS) entry which is preliminary data.</text>
</comment>
<comment type="catalytic activity">
    <reaction evidence="2">
        <text>adenosylcob(III)inamide phosphate + GTP + H(+) = adenosylcob(III)inamide-GDP + diphosphate</text>
        <dbReference type="Rhea" id="RHEA:22712"/>
        <dbReference type="ChEBI" id="CHEBI:15378"/>
        <dbReference type="ChEBI" id="CHEBI:33019"/>
        <dbReference type="ChEBI" id="CHEBI:37565"/>
        <dbReference type="ChEBI" id="CHEBI:58502"/>
        <dbReference type="ChEBI" id="CHEBI:60487"/>
        <dbReference type="EC" id="2.7.7.62"/>
    </reaction>
</comment>
<keyword evidence="14" id="KW-0067">ATP-binding</keyword>
<keyword evidence="19" id="KW-1185">Reference proteome</keyword>
<dbReference type="GO" id="GO:0043752">
    <property type="term" value="F:adenosylcobinamide kinase activity"/>
    <property type="evidence" value="ECO:0007669"/>
    <property type="project" value="UniProtKB-EC"/>
</dbReference>
<evidence type="ECO:0000256" key="7">
    <source>
        <dbReference type="ARBA" id="ARBA00007490"/>
    </source>
</evidence>
<dbReference type="EMBL" id="JAMQCR010000001">
    <property type="protein sequence ID" value="MCM2532701.1"/>
    <property type="molecule type" value="Genomic_DNA"/>
</dbReference>
<keyword evidence="15" id="KW-0342">GTP-binding</keyword>
<evidence type="ECO:0000256" key="2">
    <source>
        <dbReference type="ARBA" id="ARBA00000711"/>
    </source>
</evidence>
<dbReference type="PANTHER" id="PTHR34848">
    <property type="match status" value="1"/>
</dbReference>
<accession>A0ABT0W8P4</accession>
<gene>
    <name evidence="18" type="primary">cobU</name>
    <name evidence="18" type="ORF">NDK43_10285</name>
</gene>
<evidence type="ECO:0000313" key="19">
    <source>
        <dbReference type="Proteomes" id="UP001523262"/>
    </source>
</evidence>
<dbReference type="GO" id="GO:0008820">
    <property type="term" value="F:cobinamide phosphate guanylyltransferase activity"/>
    <property type="evidence" value="ECO:0007669"/>
    <property type="project" value="UniProtKB-EC"/>
</dbReference>
<evidence type="ECO:0000256" key="16">
    <source>
        <dbReference type="ARBA" id="ARBA00029570"/>
    </source>
</evidence>
<dbReference type="Gene3D" id="3.40.50.300">
    <property type="entry name" value="P-loop containing nucleotide triphosphate hydrolases"/>
    <property type="match status" value="1"/>
</dbReference>
<dbReference type="SUPFAM" id="SSF52540">
    <property type="entry name" value="P-loop containing nucleoside triphosphate hydrolases"/>
    <property type="match status" value="1"/>
</dbReference>
<evidence type="ECO:0000256" key="13">
    <source>
        <dbReference type="ARBA" id="ARBA00022777"/>
    </source>
</evidence>
<keyword evidence="11 18" id="KW-0808">Transferase</keyword>
<keyword evidence="12" id="KW-0547">Nucleotide-binding</keyword>
<evidence type="ECO:0000256" key="9">
    <source>
        <dbReference type="ARBA" id="ARBA00012523"/>
    </source>
</evidence>
<evidence type="ECO:0000256" key="12">
    <source>
        <dbReference type="ARBA" id="ARBA00022741"/>
    </source>
</evidence>
<evidence type="ECO:0000256" key="8">
    <source>
        <dbReference type="ARBA" id="ARBA00012016"/>
    </source>
</evidence>
<evidence type="ECO:0000256" key="1">
    <source>
        <dbReference type="ARBA" id="ARBA00000312"/>
    </source>
</evidence>
<sequence>MTLTYITGGIRSGKSEFAEQLAALNEGTVLYVAFGIETDEEMKNRINNHKERRPNNWAVLEKPNDLVEYQTVYQEYDVILVDCISSWVANKCMGIPERELKEAKSKVYIFNEVEEWLKRIRSVKQHVIVVLNEVGLGGVALSSLGRFFQDVLGKVNQLIAHESDEAYAVLSGLTMRLK</sequence>
<evidence type="ECO:0000256" key="10">
    <source>
        <dbReference type="ARBA" id="ARBA00022573"/>
    </source>
</evidence>
<comment type="catalytic activity">
    <reaction evidence="1">
        <text>adenosylcob(III)inamide + ATP = adenosylcob(III)inamide phosphate + ADP + H(+)</text>
        <dbReference type="Rhea" id="RHEA:15769"/>
        <dbReference type="ChEBI" id="CHEBI:2480"/>
        <dbReference type="ChEBI" id="CHEBI:15378"/>
        <dbReference type="ChEBI" id="CHEBI:30616"/>
        <dbReference type="ChEBI" id="CHEBI:58502"/>
        <dbReference type="ChEBI" id="CHEBI:456216"/>
        <dbReference type="EC" id="2.7.1.156"/>
    </reaction>
</comment>
<dbReference type="InterPro" id="IPR003203">
    <property type="entry name" value="CobU/CobP"/>
</dbReference>
<dbReference type="EC" id="2.7.1.156" evidence="8"/>
<keyword evidence="10" id="KW-0169">Cobalamin biosynthesis</keyword>
<evidence type="ECO:0000256" key="14">
    <source>
        <dbReference type="ARBA" id="ARBA00022840"/>
    </source>
</evidence>
<keyword evidence="18" id="KW-0548">Nucleotidyltransferase</keyword>
<comment type="catalytic activity">
    <reaction evidence="3">
        <text>adenosylcob(III)inamide + GTP = adenosylcob(III)inamide phosphate + GDP + H(+)</text>
        <dbReference type="Rhea" id="RHEA:15765"/>
        <dbReference type="ChEBI" id="CHEBI:2480"/>
        <dbReference type="ChEBI" id="CHEBI:15378"/>
        <dbReference type="ChEBI" id="CHEBI:37565"/>
        <dbReference type="ChEBI" id="CHEBI:58189"/>
        <dbReference type="ChEBI" id="CHEBI:58502"/>
        <dbReference type="EC" id="2.7.1.156"/>
    </reaction>
</comment>
<evidence type="ECO:0000256" key="11">
    <source>
        <dbReference type="ARBA" id="ARBA00022679"/>
    </source>
</evidence>
<dbReference type="PANTHER" id="PTHR34848:SF1">
    <property type="entry name" value="BIFUNCTIONAL ADENOSYLCOBALAMIN BIOSYNTHESIS PROTEIN COBU"/>
    <property type="match status" value="1"/>
</dbReference>
<evidence type="ECO:0000256" key="17">
    <source>
        <dbReference type="ARBA" id="ARBA00030571"/>
    </source>
</evidence>
<dbReference type="Pfam" id="PF02283">
    <property type="entry name" value="CobU"/>
    <property type="match status" value="1"/>
</dbReference>
<dbReference type="CDD" id="cd00544">
    <property type="entry name" value="CobU"/>
    <property type="match status" value="1"/>
</dbReference>
<dbReference type="Proteomes" id="UP001523262">
    <property type="component" value="Unassembled WGS sequence"/>
</dbReference>
<comment type="pathway">
    <text evidence="5">Cofactor biosynthesis; adenosylcobalamin biosynthesis; adenosylcobalamin from cob(II)yrinate a,c-diamide: step 6/7.</text>
</comment>
<evidence type="ECO:0000256" key="4">
    <source>
        <dbReference type="ARBA" id="ARBA00003889"/>
    </source>
</evidence>